<reference evidence="2" key="1">
    <citation type="submission" date="2014-05" db="EMBL/GenBank/DDBJ databases">
        <title>The transcriptome of the halophilic microalga Tetraselmis sp. GSL018 isolated from the Great Salt Lake, Utah.</title>
        <authorList>
            <person name="Jinkerson R.E."/>
            <person name="D'Adamo S."/>
            <person name="Posewitz M.C."/>
        </authorList>
    </citation>
    <scope>NUCLEOTIDE SEQUENCE</scope>
    <source>
        <strain evidence="2">GSL018</strain>
    </source>
</reference>
<organism evidence="2">
    <name type="scientific">Tetraselmis sp. GSL018</name>
    <dbReference type="NCBI Taxonomy" id="582737"/>
    <lineage>
        <taxon>Eukaryota</taxon>
        <taxon>Viridiplantae</taxon>
        <taxon>Chlorophyta</taxon>
        <taxon>core chlorophytes</taxon>
        <taxon>Chlorodendrophyceae</taxon>
        <taxon>Chlorodendrales</taxon>
        <taxon>Chlorodendraceae</taxon>
        <taxon>Tetraselmis</taxon>
    </lineage>
</organism>
<evidence type="ECO:0000313" key="2">
    <source>
        <dbReference type="EMBL" id="JAC70595.1"/>
    </source>
</evidence>
<gene>
    <name evidence="2" type="ORF">TSPGSL018_3791</name>
</gene>
<name>A0A061RIY4_9CHLO</name>
<proteinExistence type="predicted"/>
<feature type="region of interest" description="Disordered" evidence="1">
    <location>
        <begin position="1"/>
        <end position="83"/>
    </location>
</feature>
<sequence>GGIQSMGRSAVRKKKRAALRGVAKAKDGTATRLVLSPSPERPTVTRPRRWGGGEGEGDPADGPRSPGRRGGPGHGGKGWTGEG</sequence>
<protein>
    <submittedName>
        <fullName evidence="2">Uncharacterized protein</fullName>
    </submittedName>
</protein>
<dbReference type="EMBL" id="GBEZ01015581">
    <property type="protein sequence ID" value="JAC70595.1"/>
    <property type="molecule type" value="Transcribed_RNA"/>
</dbReference>
<feature type="compositionally biased region" description="Gly residues" evidence="1">
    <location>
        <begin position="68"/>
        <end position="83"/>
    </location>
</feature>
<accession>A0A061RIY4</accession>
<feature type="non-terminal residue" evidence="2">
    <location>
        <position position="1"/>
    </location>
</feature>
<evidence type="ECO:0000256" key="1">
    <source>
        <dbReference type="SAM" id="MobiDB-lite"/>
    </source>
</evidence>
<dbReference type="AlphaFoldDB" id="A0A061RIY4"/>